<dbReference type="OrthoDB" id="75233at2759"/>
<dbReference type="AlphaFoldDB" id="A0A8T1W024"/>
<accession>A0A8T1W024</accession>
<sequence>MLANLPQLDSSRLAVGVSAVVRGVEKYGPRRNPSRNSRLQLHNYSKAFDEAGSPEVSKINGAQGIPNTDGVVMLSTECTEDFVHKVFGHLDSFGRRGHQQTGQEELLHFLSLDEAVTIEIVGMKEKFYPTRSVPLFKCTERCDEFGPVQCAGAVPVKHIKGAVNKEFVFYRQLWHTKA</sequence>
<evidence type="ECO:0000313" key="2">
    <source>
        <dbReference type="Proteomes" id="UP000693981"/>
    </source>
</evidence>
<organism evidence="1 2">
    <name type="scientific">Phytophthora boehmeriae</name>
    <dbReference type="NCBI Taxonomy" id="109152"/>
    <lineage>
        <taxon>Eukaryota</taxon>
        <taxon>Sar</taxon>
        <taxon>Stramenopiles</taxon>
        <taxon>Oomycota</taxon>
        <taxon>Peronosporomycetes</taxon>
        <taxon>Peronosporales</taxon>
        <taxon>Peronosporaceae</taxon>
        <taxon>Phytophthora</taxon>
    </lineage>
</organism>
<protein>
    <submittedName>
        <fullName evidence="1">Uncharacterized protein</fullName>
    </submittedName>
</protein>
<keyword evidence="2" id="KW-1185">Reference proteome</keyword>
<gene>
    <name evidence="1" type="ORF">PHYBOEH_008630</name>
</gene>
<dbReference type="EMBL" id="JAGDFL010000508">
    <property type="protein sequence ID" value="KAG7386556.1"/>
    <property type="molecule type" value="Genomic_DNA"/>
</dbReference>
<reference evidence="1" key="1">
    <citation type="submission" date="2021-02" db="EMBL/GenBank/DDBJ databases">
        <authorList>
            <person name="Palmer J.M."/>
        </authorList>
    </citation>
    <scope>NUCLEOTIDE SEQUENCE</scope>
    <source>
        <strain evidence="1">SCRP23</strain>
    </source>
</reference>
<comment type="caution">
    <text evidence="1">The sequence shown here is derived from an EMBL/GenBank/DDBJ whole genome shotgun (WGS) entry which is preliminary data.</text>
</comment>
<dbReference type="Proteomes" id="UP000693981">
    <property type="component" value="Unassembled WGS sequence"/>
</dbReference>
<proteinExistence type="predicted"/>
<evidence type="ECO:0000313" key="1">
    <source>
        <dbReference type="EMBL" id="KAG7386556.1"/>
    </source>
</evidence>
<name>A0A8T1W024_9STRA</name>